<dbReference type="EMBL" id="JASWJB010000044">
    <property type="protein sequence ID" value="KAK2606182.1"/>
    <property type="molecule type" value="Genomic_DNA"/>
</dbReference>
<evidence type="ECO:0000256" key="3">
    <source>
        <dbReference type="SAM" id="SignalP"/>
    </source>
</evidence>
<dbReference type="Proteomes" id="UP001251528">
    <property type="component" value="Unassembled WGS sequence"/>
</dbReference>
<evidence type="ECO:0000313" key="5">
    <source>
        <dbReference type="Proteomes" id="UP001251528"/>
    </source>
</evidence>
<evidence type="ECO:0008006" key="6">
    <source>
        <dbReference type="Google" id="ProtNLM"/>
    </source>
</evidence>
<keyword evidence="3" id="KW-0732">Signal</keyword>
<reference evidence="4" key="1">
    <citation type="submission" date="2023-06" db="EMBL/GenBank/DDBJ databases">
        <title>Conoideocrella luteorostrata (Hypocreales: Clavicipitaceae), a potential biocontrol fungus for elongate hemlock scale in United States Christmas tree production areas.</title>
        <authorList>
            <person name="Barrett H."/>
            <person name="Lovett B."/>
            <person name="Macias A.M."/>
            <person name="Stajich J.E."/>
            <person name="Kasson M.T."/>
        </authorList>
    </citation>
    <scope>NUCLEOTIDE SEQUENCE</scope>
    <source>
        <strain evidence="4">ARSEF 14590</strain>
    </source>
</reference>
<sequence length="544" mass="58229">MTISAKNLPAALLAAATAAAGLTAALEVTPGSRCAAECLDSPEGNPYRATDSTTTTGDISCRDVDYSTTDVGIKFRKCLDCLQSSKKVDKAESDLKWYTYNLRYTLSTCLYGSPNAVKDGTVAAQCDLGRACKPLKEPLIAAGFDANPNSTWDYCTAKDGTFMGASLSPCISCLQATQGEVYLSNFMTALKAGCMQQPADGNLLSLSGSVFTTNAINMTDPGGRNQGSESSSPLSPSAIAGIAVGVFLIFALATALLVLHFRRERAYKQWHQNQYYDSFSSPGAYSHQEGGMSQAYRRYYTGNAFSEKPPHPSHLPPPAANSAGEYYDRMAAELQAASRMTVNQRVNANANANANPQGHTTSSAAEPQPHHDGFSNRSTSRSRSINQITPAHTPSPSAPARPQRRSNTPDSFAEQAYLHAAEESARLAAQRTPPLSGTPQSAAFTDKTRSSMVPSASMPQTPKLRLPKMYNPAKLFTGRGSSKNDRELQISPPLMTHDPRFHDIPMAGPVVVSRERPPPLAPVNRGGDAYVEVPLRSGKSALYG</sequence>
<protein>
    <recommendedName>
        <fullName evidence="6">LPXTG-domain-containing protein</fullName>
    </recommendedName>
</protein>
<keyword evidence="2" id="KW-0472">Membrane</keyword>
<keyword evidence="2" id="KW-1133">Transmembrane helix</keyword>
<gene>
    <name evidence="4" type="ORF">QQS21_003352</name>
</gene>
<feature type="signal peptide" evidence="3">
    <location>
        <begin position="1"/>
        <end position="25"/>
    </location>
</feature>
<keyword evidence="2" id="KW-0812">Transmembrane</keyword>
<feature type="region of interest" description="Disordered" evidence="1">
    <location>
        <begin position="303"/>
        <end position="323"/>
    </location>
</feature>
<feature type="compositionally biased region" description="Polar residues" evidence="1">
    <location>
        <begin position="356"/>
        <end position="365"/>
    </location>
</feature>
<organism evidence="4 5">
    <name type="scientific">Conoideocrella luteorostrata</name>
    <dbReference type="NCBI Taxonomy" id="1105319"/>
    <lineage>
        <taxon>Eukaryota</taxon>
        <taxon>Fungi</taxon>
        <taxon>Dikarya</taxon>
        <taxon>Ascomycota</taxon>
        <taxon>Pezizomycotina</taxon>
        <taxon>Sordariomycetes</taxon>
        <taxon>Hypocreomycetidae</taxon>
        <taxon>Hypocreales</taxon>
        <taxon>Clavicipitaceae</taxon>
        <taxon>Conoideocrella</taxon>
    </lineage>
</organism>
<feature type="region of interest" description="Disordered" evidence="1">
    <location>
        <begin position="351"/>
        <end position="411"/>
    </location>
</feature>
<feature type="compositionally biased region" description="Polar residues" evidence="1">
    <location>
        <begin position="450"/>
        <end position="460"/>
    </location>
</feature>
<proteinExistence type="predicted"/>
<feature type="compositionally biased region" description="Low complexity" evidence="1">
    <location>
        <begin position="375"/>
        <end position="401"/>
    </location>
</feature>
<evidence type="ECO:0000256" key="2">
    <source>
        <dbReference type="SAM" id="Phobius"/>
    </source>
</evidence>
<keyword evidence="5" id="KW-1185">Reference proteome</keyword>
<feature type="region of interest" description="Disordered" evidence="1">
    <location>
        <begin position="426"/>
        <end position="465"/>
    </location>
</feature>
<evidence type="ECO:0000256" key="1">
    <source>
        <dbReference type="SAM" id="MobiDB-lite"/>
    </source>
</evidence>
<feature type="transmembrane region" description="Helical" evidence="2">
    <location>
        <begin position="238"/>
        <end position="259"/>
    </location>
</feature>
<feature type="chain" id="PRO_5042600664" description="LPXTG-domain-containing protein" evidence="3">
    <location>
        <begin position="26"/>
        <end position="544"/>
    </location>
</feature>
<comment type="caution">
    <text evidence="4">The sequence shown here is derived from an EMBL/GenBank/DDBJ whole genome shotgun (WGS) entry which is preliminary data.</text>
</comment>
<evidence type="ECO:0000313" key="4">
    <source>
        <dbReference type="EMBL" id="KAK2606182.1"/>
    </source>
</evidence>
<dbReference type="AlphaFoldDB" id="A0AAJ0FVL3"/>
<name>A0AAJ0FVL3_9HYPO</name>
<accession>A0AAJ0FVL3</accession>
<feature type="compositionally biased region" description="Polar residues" evidence="1">
    <location>
        <begin position="433"/>
        <end position="443"/>
    </location>
</feature>